<dbReference type="PANTHER" id="PTHR33445:SF1">
    <property type="entry name" value="ATP SYNTHASE SUBUNIT B"/>
    <property type="match status" value="1"/>
</dbReference>
<dbReference type="InterPro" id="IPR050059">
    <property type="entry name" value="ATP_synthase_B_chain"/>
</dbReference>
<evidence type="ECO:0000256" key="1">
    <source>
        <dbReference type="ARBA" id="ARBA00005513"/>
    </source>
</evidence>
<evidence type="ECO:0000256" key="5">
    <source>
        <dbReference type="ARBA" id="ARBA00022781"/>
    </source>
</evidence>
<accession>A0A417YL98</accession>
<organism evidence="15 16">
    <name type="scientific">Neobacillus notoginsengisoli</name>
    <dbReference type="NCBI Taxonomy" id="1578198"/>
    <lineage>
        <taxon>Bacteria</taxon>
        <taxon>Bacillati</taxon>
        <taxon>Bacillota</taxon>
        <taxon>Bacilli</taxon>
        <taxon>Bacillales</taxon>
        <taxon>Bacillaceae</taxon>
        <taxon>Neobacillus</taxon>
    </lineage>
</organism>
<evidence type="ECO:0000313" key="15">
    <source>
        <dbReference type="EMBL" id="RHW34161.1"/>
    </source>
</evidence>
<keyword evidence="13" id="KW-0175">Coiled coil</keyword>
<dbReference type="GO" id="GO:0046961">
    <property type="term" value="F:proton-transporting ATPase activity, rotational mechanism"/>
    <property type="evidence" value="ECO:0007669"/>
    <property type="project" value="TreeGrafter"/>
</dbReference>
<evidence type="ECO:0000256" key="4">
    <source>
        <dbReference type="ARBA" id="ARBA00022692"/>
    </source>
</evidence>
<evidence type="ECO:0000256" key="14">
    <source>
        <dbReference type="SAM" id="Phobius"/>
    </source>
</evidence>
<evidence type="ECO:0000256" key="6">
    <source>
        <dbReference type="ARBA" id="ARBA00022989"/>
    </source>
</evidence>
<feature type="coiled-coil region" evidence="13">
    <location>
        <begin position="66"/>
        <end position="100"/>
    </location>
</feature>
<keyword evidence="6 14" id="KW-1133">Transmembrane helix</keyword>
<name>A0A417YL98_9BACI</name>
<dbReference type="InterPro" id="IPR002146">
    <property type="entry name" value="ATP_synth_b/b'su_bac/chlpt"/>
</dbReference>
<evidence type="ECO:0000313" key="16">
    <source>
        <dbReference type="Proteomes" id="UP000284416"/>
    </source>
</evidence>
<comment type="function">
    <text evidence="10">F(1)F(0) ATP synthase produces ATP from ADP in the presence of a proton or sodium gradient. F-type ATPases consist of two structural domains, F(1) containing the extramembraneous catalytic core and F(0) containing the membrane proton channel, linked together by a central stalk and a peripheral stalk. During catalysis, ATP synthesis in the catalytic domain of F(1) is coupled via a rotary mechanism of the central stalk subunits to proton translocation.</text>
</comment>
<protein>
    <recommendedName>
        <fullName evidence="17">F0F1 ATP synthase subunit B</fullName>
    </recommendedName>
</protein>
<dbReference type="AlphaFoldDB" id="A0A417YL98"/>
<keyword evidence="9" id="KW-0066">ATP synthesis</keyword>
<dbReference type="CDD" id="cd06503">
    <property type="entry name" value="ATP-synt_Fo_b"/>
    <property type="match status" value="1"/>
</dbReference>
<keyword evidence="7 12" id="KW-0406">Ion transport</keyword>
<dbReference type="GO" id="GO:0015986">
    <property type="term" value="P:proton motive force-driven ATP synthesis"/>
    <property type="evidence" value="ECO:0007669"/>
    <property type="project" value="InterPro"/>
</dbReference>
<evidence type="ECO:0000256" key="8">
    <source>
        <dbReference type="ARBA" id="ARBA00023136"/>
    </source>
</evidence>
<evidence type="ECO:0000256" key="12">
    <source>
        <dbReference type="RuleBase" id="RU003848"/>
    </source>
</evidence>
<reference evidence="15 16" key="1">
    <citation type="journal article" date="2017" name="Int. J. Syst. Evol. Microbiol.">
        <title>Bacillus notoginsengisoli sp. nov., a novel bacterium isolated from the rhizosphere of Panax notoginseng.</title>
        <authorList>
            <person name="Zhang M.Y."/>
            <person name="Cheng J."/>
            <person name="Cai Y."/>
            <person name="Zhang T.Y."/>
            <person name="Wu Y.Y."/>
            <person name="Manikprabhu D."/>
            <person name="Li W.J."/>
            <person name="Zhang Y.X."/>
        </authorList>
    </citation>
    <scope>NUCLEOTIDE SEQUENCE [LARGE SCALE GENOMIC DNA]</scope>
    <source>
        <strain evidence="15 16">JCM 30743</strain>
    </source>
</reference>
<evidence type="ECO:0000256" key="2">
    <source>
        <dbReference type="ARBA" id="ARBA00022448"/>
    </source>
</evidence>
<keyword evidence="5 12" id="KW-0375">Hydrogen ion transport</keyword>
<dbReference type="GO" id="GO:0045259">
    <property type="term" value="C:proton-transporting ATP synthase complex"/>
    <property type="evidence" value="ECO:0007669"/>
    <property type="project" value="UniProtKB-KW"/>
</dbReference>
<evidence type="ECO:0000256" key="11">
    <source>
        <dbReference type="ARBA" id="ARBA00037847"/>
    </source>
</evidence>
<sequence length="133" mass="15335">MKGDSKMGDFEILGIPVSLGTMIYQALIFTILVFLIKKFVMSRLIAVLEKRKTYIGKQLMLAELYKQEAEQKLLEQNGLVAQARQEARKIRSKSEEEARALFEKTRLEAREIIHNAKDDARRIHPGHNEHWGA</sequence>
<keyword evidence="4 12" id="KW-0812">Transmembrane</keyword>
<keyword evidence="2 12" id="KW-0813">Transport</keyword>
<dbReference type="Pfam" id="PF00430">
    <property type="entry name" value="ATP-synt_B"/>
    <property type="match status" value="1"/>
</dbReference>
<keyword evidence="8 14" id="KW-0472">Membrane</keyword>
<keyword evidence="16" id="KW-1185">Reference proteome</keyword>
<dbReference type="EMBL" id="QWEG01000015">
    <property type="protein sequence ID" value="RHW34161.1"/>
    <property type="molecule type" value="Genomic_DNA"/>
</dbReference>
<dbReference type="PANTHER" id="PTHR33445">
    <property type="entry name" value="ATP SYNTHASE SUBUNIT B', CHLOROPLASTIC"/>
    <property type="match status" value="1"/>
</dbReference>
<comment type="caution">
    <text evidence="15">The sequence shown here is derived from an EMBL/GenBank/DDBJ whole genome shotgun (WGS) entry which is preliminary data.</text>
</comment>
<evidence type="ECO:0000256" key="9">
    <source>
        <dbReference type="ARBA" id="ARBA00023310"/>
    </source>
</evidence>
<evidence type="ECO:0000256" key="10">
    <source>
        <dbReference type="ARBA" id="ARBA00025198"/>
    </source>
</evidence>
<gene>
    <name evidence="15" type="ORF">D1B31_19885</name>
</gene>
<comment type="similarity">
    <text evidence="1 12">Belongs to the ATPase B chain family.</text>
</comment>
<keyword evidence="3 12" id="KW-0138">CF(0)</keyword>
<dbReference type="Proteomes" id="UP000284416">
    <property type="component" value="Unassembled WGS sequence"/>
</dbReference>
<evidence type="ECO:0000256" key="3">
    <source>
        <dbReference type="ARBA" id="ARBA00022547"/>
    </source>
</evidence>
<feature type="transmembrane region" description="Helical" evidence="14">
    <location>
        <begin position="12"/>
        <end position="36"/>
    </location>
</feature>
<evidence type="ECO:0000256" key="13">
    <source>
        <dbReference type="SAM" id="Coils"/>
    </source>
</evidence>
<evidence type="ECO:0000256" key="7">
    <source>
        <dbReference type="ARBA" id="ARBA00023065"/>
    </source>
</evidence>
<proteinExistence type="inferred from homology"/>
<dbReference type="GO" id="GO:0012505">
    <property type="term" value="C:endomembrane system"/>
    <property type="evidence" value="ECO:0007669"/>
    <property type="project" value="UniProtKB-SubCell"/>
</dbReference>
<evidence type="ECO:0008006" key="17">
    <source>
        <dbReference type="Google" id="ProtNLM"/>
    </source>
</evidence>
<comment type="subcellular location">
    <subcellularLocation>
        <location evidence="11">Endomembrane system</location>
        <topology evidence="11">Single-pass membrane protein</topology>
    </subcellularLocation>
</comment>